<name>A0A448XP36_9PLAT</name>
<dbReference type="AlphaFoldDB" id="A0A448XP36"/>
<protein>
    <submittedName>
        <fullName evidence="1">Uncharacterized protein</fullName>
    </submittedName>
</protein>
<reference evidence="1" key="1">
    <citation type="submission" date="2018-11" db="EMBL/GenBank/DDBJ databases">
        <authorList>
            <consortium name="Pathogen Informatics"/>
        </authorList>
    </citation>
    <scope>NUCLEOTIDE SEQUENCE</scope>
</reference>
<sequence length="160" mass="17858">MGLTEYRKVELPCAKDVFVQLQDQPCRRVCSRNEMYPKHFSSSAHQCQNTSVSGLPRCQSIVHGLHGPGRAVQVATSTAFRARLPPASTSTAELDPLLPVRCRSVATTISCWPNWLRRAAMPTDYLSSLFTRGCWAASRPHQTDSAHLPVACIRQDAFWF</sequence>
<comment type="caution">
    <text evidence="1">The sequence shown here is derived from an EMBL/GenBank/DDBJ whole genome shotgun (WGS) entry which is preliminary data.</text>
</comment>
<evidence type="ECO:0000313" key="2">
    <source>
        <dbReference type="Proteomes" id="UP000784294"/>
    </source>
</evidence>
<proteinExistence type="predicted"/>
<dbReference type="EMBL" id="CAAALY010268784">
    <property type="protein sequence ID" value="VEL41307.1"/>
    <property type="molecule type" value="Genomic_DNA"/>
</dbReference>
<gene>
    <name evidence="1" type="ORF">PXEA_LOCUS34747</name>
</gene>
<organism evidence="1 2">
    <name type="scientific">Protopolystoma xenopodis</name>
    <dbReference type="NCBI Taxonomy" id="117903"/>
    <lineage>
        <taxon>Eukaryota</taxon>
        <taxon>Metazoa</taxon>
        <taxon>Spiralia</taxon>
        <taxon>Lophotrochozoa</taxon>
        <taxon>Platyhelminthes</taxon>
        <taxon>Monogenea</taxon>
        <taxon>Polyopisthocotylea</taxon>
        <taxon>Polystomatidea</taxon>
        <taxon>Polystomatidae</taxon>
        <taxon>Protopolystoma</taxon>
    </lineage>
</organism>
<dbReference type="Proteomes" id="UP000784294">
    <property type="component" value="Unassembled WGS sequence"/>
</dbReference>
<accession>A0A448XP36</accession>
<keyword evidence="2" id="KW-1185">Reference proteome</keyword>
<evidence type="ECO:0000313" key="1">
    <source>
        <dbReference type="EMBL" id="VEL41307.1"/>
    </source>
</evidence>